<accession>A0AAP0CGL2</accession>
<evidence type="ECO:0000313" key="3">
    <source>
        <dbReference type="EMBL" id="KAK9053690.1"/>
    </source>
</evidence>
<dbReference type="AlphaFoldDB" id="A0AAP0CGL2"/>
<feature type="domain" description="Replication protein A 70 kDa DNA-binding subunit B/D first OB fold" evidence="2">
    <location>
        <begin position="7"/>
        <end position="108"/>
    </location>
</feature>
<comment type="caution">
    <text evidence="3">The sequence shown here is derived from an EMBL/GenBank/DDBJ whole genome shotgun (WGS) entry which is preliminary data.</text>
</comment>
<dbReference type="PANTHER" id="PTHR16151:SF2">
    <property type="entry name" value="HAUS AUGMIN-LIKE COMPLEX SUBUNIT 6"/>
    <property type="match status" value="1"/>
</dbReference>
<dbReference type="PANTHER" id="PTHR16151">
    <property type="entry name" value="HAUS AUGMIN-LIKE COMPLEX SUBUNIT 6"/>
    <property type="match status" value="1"/>
</dbReference>
<dbReference type="Pfam" id="PF02721">
    <property type="entry name" value="DUF223"/>
    <property type="match status" value="1"/>
</dbReference>
<dbReference type="InterPro" id="IPR026797">
    <property type="entry name" value="HAUS_6"/>
</dbReference>
<gene>
    <name evidence="3" type="ORF">SSX86_024764</name>
</gene>
<keyword evidence="4" id="KW-1185">Reference proteome</keyword>
<dbReference type="Gene3D" id="2.40.50.140">
    <property type="entry name" value="Nucleic acid-binding proteins"/>
    <property type="match status" value="2"/>
</dbReference>
<evidence type="ECO:0000256" key="1">
    <source>
        <dbReference type="SAM" id="MobiDB-lite"/>
    </source>
</evidence>
<dbReference type="EMBL" id="JBCNJP010000025">
    <property type="protein sequence ID" value="KAK9053690.1"/>
    <property type="molecule type" value="Genomic_DNA"/>
</dbReference>
<dbReference type="GO" id="GO:0070652">
    <property type="term" value="C:HAUS complex"/>
    <property type="evidence" value="ECO:0007669"/>
    <property type="project" value="InterPro"/>
</dbReference>
<dbReference type="InterPro" id="IPR003871">
    <property type="entry name" value="RFA1B/D_OB_1st"/>
</dbReference>
<dbReference type="GO" id="GO:0051225">
    <property type="term" value="P:spindle assembly"/>
    <property type="evidence" value="ECO:0007669"/>
    <property type="project" value="InterPro"/>
</dbReference>
<dbReference type="InterPro" id="IPR012340">
    <property type="entry name" value="NA-bd_OB-fold"/>
</dbReference>
<dbReference type="GO" id="GO:0008017">
    <property type="term" value="F:microtubule binding"/>
    <property type="evidence" value="ECO:0007669"/>
    <property type="project" value="TreeGrafter"/>
</dbReference>
<organism evidence="3 4">
    <name type="scientific">Deinandra increscens subsp. villosa</name>
    <dbReference type="NCBI Taxonomy" id="3103831"/>
    <lineage>
        <taxon>Eukaryota</taxon>
        <taxon>Viridiplantae</taxon>
        <taxon>Streptophyta</taxon>
        <taxon>Embryophyta</taxon>
        <taxon>Tracheophyta</taxon>
        <taxon>Spermatophyta</taxon>
        <taxon>Magnoliopsida</taxon>
        <taxon>eudicotyledons</taxon>
        <taxon>Gunneridae</taxon>
        <taxon>Pentapetalae</taxon>
        <taxon>asterids</taxon>
        <taxon>campanulids</taxon>
        <taxon>Asterales</taxon>
        <taxon>Asteraceae</taxon>
        <taxon>Asteroideae</taxon>
        <taxon>Heliantheae alliance</taxon>
        <taxon>Madieae</taxon>
        <taxon>Madiinae</taxon>
        <taxon>Deinandra</taxon>
    </lineage>
</organism>
<proteinExistence type="predicted"/>
<feature type="region of interest" description="Disordered" evidence="1">
    <location>
        <begin position="259"/>
        <end position="283"/>
    </location>
</feature>
<dbReference type="GO" id="GO:1990498">
    <property type="term" value="C:mitotic spindle microtubule"/>
    <property type="evidence" value="ECO:0007669"/>
    <property type="project" value="TreeGrafter"/>
</dbReference>
<name>A0AAP0CGL2_9ASTR</name>
<evidence type="ECO:0000313" key="4">
    <source>
        <dbReference type="Proteomes" id="UP001408789"/>
    </source>
</evidence>
<protein>
    <recommendedName>
        <fullName evidence="2">Replication protein A 70 kDa DNA-binding subunit B/D first OB fold domain-containing protein</fullName>
    </recommendedName>
</protein>
<sequence length="337" mass="37906">MAEIEVYDSITDLEISNNNHKLKVKILKTWRRHVFNNPKHTYSLEFVCADEQGNRAQGSCLATFFYRFERFLEEQNVLTIKKPLLGSNRGSWTVINSPLKICFNRESQLALSPEWSGSRHSFSFTDFKTIIDCQASRTSSIDIIGMLIDCSPIKKKMKNDVETSWVLIQLQDLSGEKIWVTLFDEYAYKITEFLLANPDLGDRVKCAGPSVGVEEDSRYRIAGSSFLAAMDESSTQVSSGVLDKEQTDRLKMNINRENVKENLNSSDRKTDRSGRGQPTVDSAEVLRRWTHGLQHILKQSLHLANANDGEGPDILRSANDGGTSGHAEPLAVTLADQ</sequence>
<feature type="region of interest" description="Disordered" evidence="1">
    <location>
        <begin position="312"/>
        <end position="337"/>
    </location>
</feature>
<dbReference type="SUPFAM" id="SSF50249">
    <property type="entry name" value="Nucleic acid-binding proteins"/>
    <property type="match status" value="2"/>
</dbReference>
<dbReference type="Proteomes" id="UP001408789">
    <property type="component" value="Unassembled WGS sequence"/>
</dbReference>
<reference evidence="3 4" key="1">
    <citation type="submission" date="2024-04" db="EMBL/GenBank/DDBJ databases">
        <title>The reference genome of an endangered Asteraceae, Deinandra increscens subsp. villosa, native to the Central Coast of California.</title>
        <authorList>
            <person name="Guilliams M."/>
            <person name="Hasenstab-Lehman K."/>
            <person name="Meyer R."/>
            <person name="Mcevoy S."/>
        </authorList>
    </citation>
    <scope>NUCLEOTIDE SEQUENCE [LARGE SCALE GENOMIC DNA]</scope>
    <source>
        <tissue evidence="3">Leaf</tissue>
    </source>
</reference>
<evidence type="ECO:0000259" key="2">
    <source>
        <dbReference type="Pfam" id="PF02721"/>
    </source>
</evidence>